<sequence length="76" mass="8278">MTKLKLSAIPDDRPVKVTLDLPAALHRDLVAYAAILARTAGDKTPPDPAKLVAPMLQRFIATDRAFAKARKEQKIG</sequence>
<evidence type="ECO:0000313" key="2">
    <source>
        <dbReference type="Proteomes" id="UP000536262"/>
    </source>
</evidence>
<protein>
    <recommendedName>
        <fullName evidence="3">DUF2274 domain-containing protein</fullName>
    </recommendedName>
</protein>
<comment type="caution">
    <text evidence="1">The sequence shown here is derived from an EMBL/GenBank/DDBJ whole genome shotgun (WGS) entry which is preliminary data.</text>
</comment>
<dbReference type="Pfam" id="PF10038">
    <property type="entry name" value="DUF2274"/>
    <property type="match status" value="1"/>
</dbReference>
<reference evidence="1 2" key="1">
    <citation type="submission" date="2020-08" db="EMBL/GenBank/DDBJ databases">
        <title>Genomic Encyclopedia of Type Strains, Phase IV (KMG-IV): sequencing the most valuable type-strain genomes for metagenomic binning, comparative biology and taxonomic classification.</title>
        <authorList>
            <person name="Goeker M."/>
        </authorList>
    </citation>
    <scope>NUCLEOTIDE SEQUENCE [LARGE SCALE GENOMIC DNA]</scope>
    <source>
        <strain evidence="1 2">DSM 7051</strain>
    </source>
</reference>
<accession>A0A7X0FCL0</accession>
<evidence type="ECO:0000313" key="1">
    <source>
        <dbReference type="EMBL" id="MBB6357235.1"/>
    </source>
</evidence>
<dbReference type="AlphaFoldDB" id="A0A7X0FCL0"/>
<proteinExistence type="predicted"/>
<dbReference type="RefSeq" id="WP_184701913.1">
    <property type="nucleotide sequence ID" value="NZ_BAABEG010000001.1"/>
</dbReference>
<keyword evidence="2" id="KW-1185">Reference proteome</keyword>
<name>A0A7X0FCL0_9HYPH</name>
<gene>
    <name evidence="1" type="ORF">GGR00_005056</name>
</gene>
<organism evidence="1 2">
    <name type="scientific">Aminobacter aganoensis</name>
    <dbReference type="NCBI Taxonomy" id="83264"/>
    <lineage>
        <taxon>Bacteria</taxon>
        <taxon>Pseudomonadati</taxon>
        <taxon>Pseudomonadota</taxon>
        <taxon>Alphaproteobacteria</taxon>
        <taxon>Hyphomicrobiales</taxon>
        <taxon>Phyllobacteriaceae</taxon>
        <taxon>Aminobacter</taxon>
    </lineage>
</organism>
<dbReference type="EMBL" id="JACHOU010000021">
    <property type="protein sequence ID" value="MBB6357235.1"/>
    <property type="molecule type" value="Genomic_DNA"/>
</dbReference>
<evidence type="ECO:0008006" key="3">
    <source>
        <dbReference type="Google" id="ProtNLM"/>
    </source>
</evidence>
<dbReference type="Proteomes" id="UP000536262">
    <property type="component" value="Unassembled WGS sequence"/>
</dbReference>
<dbReference type="InterPro" id="IPR018733">
    <property type="entry name" value="DUF2274"/>
</dbReference>